<dbReference type="Pfam" id="PF00533">
    <property type="entry name" value="BRCT"/>
    <property type="match status" value="1"/>
</dbReference>
<dbReference type="PANTHER" id="PTHR30231">
    <property type="entry name" value="DNA POLYMERASE III SUBUNIT EPSILON"/>
    <property type="match status" value="1"/>
</dbReference>
<dbReference type="CDD" id="cd17748">
    <property type="entry name" value="BRCT_DNA_ligase_like"/>
    <property type="match status" value="1"/>
</dbReference>
<evidence type="ECO:0000259" key="1">
    <source>
        <dbReference type="PROSITE" id="PS50172"/>
    </source>
</evidence>
<dbReference type="Proteomes" id="UP001302949">
    <property type="component" value="Unassembled WGS sequence"/>
</dbReference>
<dbReference type="CDD" id="cd06130">
    <property type="entry name" value="DNA_pol_III_epsilon_like"/>
    <property type="match status" value="1"/>
</dbReference>
<evidence type="ECO:0000313" key="3">
    <source>
        <dbReference type="Proteomes" id="UP001302949"/>
    </source>
</evidence>
<dbReference type="PROSITE" id="PS50172">
    <property type="entry name" value="BRCT"/>
    <property type="match status" value="1"/>
</dbReference>
<gene>
    <name evidence="2" type="ORF">VB248_20240</name>
</gene>
<keyword evidence="3" id="KW-1185">Reference proteome</keyword>
<dbReference type="PANTHER" id="PTHR30231:SF42">
    <property type="entry name" value="EXONUCLEASE"/>
    <property type="match status" value="1"/>
</dbReference>
<dbReference type="Pfam" id="PF00929">
    <property type="entry name" value="RNase_T"/>
    <property type="match status" value="1"/>
</dbReference>
<dbReference type="InterPro" id="IPR001357">
    <property type="entry name" value="BRCT_dom"/>
</dbReference>
<dbReference type="InterPro" id="IPR036420">
    <property type="entry name" value="BRCT_dom_sf"/>
</dbReference>
<reference evidence="2 3" key="1">
    <citation type="submission" date="2023-12" db="EMBL/GenBank/DDBJ databases">
        <title>Novel species of the genus Arcicella isolated from rivers.</title>
        <authorList>
            <person name="Lu H."/>
        </authorList>
    </citation>
    <scope>NUCLEOTIDE SEQUENCE [LARGE SCALE GENOMIC DNA]</scope>
    <source>
        <strain evidence="2 3">KCTC 23307</strain>
    </source>
</reference>
<name>A0ABU5QF55_9BACT</name>
<dbReference type="InterPro" id="IPR013520">
    <property type="entry name" value="Ribonucl_H"/>
</dbReference>
<evidence type="ECO:0000313" key="2">
    <source>
        <dbReference type="EMBL" id="MEA5141495.1"/>
    </source>
</evidence>
<comment type="caution">
    <text evidence="2">The sequence shown here is derived from an EMBL/GenBank/DDBJ whole genome shotgun (WGS) entry which is preliminary data.</text>
</comment>
<sequence>MNFVAIDFETANNSPMSACALGLVKVENGIIVERKEWLIKPTPFEMGYYQNRVHNIALSDLVDKPTFSEIWDELQPILAHQTVVAHSASFDFSVLRSVCTHYQLQIPPLREVCSIALSRVAWQGERGYGLSTLVNAKLDNYTFEHHNALADAEACAHLVLKILEELSVTSVEEVKLLQSRRQAKKQAFASGRAIKKVFTGTINESETNLFRKKEVVFTGTLDHFVRKESEALIKRLGGYTTNFISPHTDYLIVGQQDSNKGYKSSKVKRAEKLVREGSTIQIINEERFLEMLSE</sequence>
<keyword evidence="2" id="KW-0540">Nuclease</keyword>
<organism evidence="2 3">
    <name type="scientific">Arcicella rigui</name>
    <dbReference type="NCBI Taxonomy" id="797020"/>
    <lineage>
        <taxon>Bacteria</taxon>
        <taxon>Pseudomonadati</taxon>
        <taxon>Bacteroidota</taxon>
        <taxon>Cytophagia</taxon>
        <taxon>Cytophagales</taxon>
        <taxon>Flectobacillaceae</taxon>
        <taxon>Arcicella</taxon>
    </lineage>
</organism>
<proteinExistence type="predicted"/>
<keyword evidence="2" id="KW-0269">Exonuclease</keyword>
<feature type="domain" description="BRCT" evidence="1">
    <location>
        <begin position="205"/>
        <end position="294"/>
    </location>
</feature>
<accession>A0ABU5QF55</accession>
<dbReference type="SUPFAM" id="SSF53098">
    <property type="entry name" value="Ribonuclease H-like"/>
    <property type="match status" value="1"/>
</dbReference>
<dbReference type="Gene3D" id="3.30.420.10">
    <property type="entry name" value="Ribonuclease H-like superfamily/Ribonuclease H"/>
    <property type="match status" value="1"/>
</dbReference>
<dbReference type="Gene3D" id="3.40.50.10190">
    <property type="entry name" value="BRCT domain"/>
    <property type="match status" value="1"/>
</dbReference>
<dbReference type="SMART" id="SM00479">
    <property type="entry name" value="EXOIII"/>
    <property type="match status" value="1"/>
</dbReference>
<keyword evidence="2" id="KW-0378">Hydrolase</keyword>
<dbReference type="InterPro" id="IPR012337">
    <property type="entry name" value="RNaseH-like_sf"/>
</dbReference>
<dbReference type="GO" id="GO:0004527">
    <property type="term" value="F:exonuclease activity"/>
    <property type="evidence" value="ECO:0007669"/>
    <property type="project" value="UniProtKB-KW"/>
</dbReference>
<dbReference type="RefSeq" id="WP_323298651.1">
    <property type="nucleotide sequence ID" value="NZ_JAYFUM010000028.1"/>
</dbReference>
<protein>
    <submittedName>
        <fullName evidence="2">Exonuclease domain-containing protein</fullName>
    </submittedName>
</protein>
<dbReference type="InterPro" id="IPR036397">
    <property type="entry name" value="RNaseH_sf"/>
</dbReference>
<dbReference type="SUPFAM" id="SSF52113">
    <property type="entry name" value="BRCT domain"/>
    <property type="match status" value="1"/>
</dbReference>
<dbReference type="EMBL" id="JAYFUM010000028">
    <property type="protein sequence ID" value="MEA5141495.1"/>
    <property type="molecule type" value="Genomic_DNA"/>
</dbReference>